<gene>
    <name evidence="5" type="ORF">FE697_020335</name>
</gene>
<accession>A0A5Q6RJD4</accession>
<evidence type="ECO:0000256" key="3">
    <source>
        <dbReference type="SAM" id="MobiDB-lite"/>
    </source>
</evidence>
<dbReference type="Pfam" id="PF00440">
    <property type="entry name" value="TetR_N"/>
    <property type="match status" value="1"/>
</dbReference>
<evidence type="ECO:0000256" key="1">
    <source>
        <dbReference type="ARBA" id="ARBA00023125"/>
    </source>
</evidence>
<evidence type="ECO:0000313" key="6">
    <source>
        <dbReference type="Proteomes" id="UP000307768"/>
    </source>
</evidence>
<dbReference type="PANTHER" id="PTHR30055:SF174">
    <property type="entry name" value="TRANSCRIPTIONAL REGULATORY PROTEIN (PROBABLY TETR-FAMILY)-RELATED"/>
    <property type="match status" value="1"/>
</dbReference>
<sequence>MTITTGNLPISPRGRAGPAIRQSDVPGSGKMTGMDTPRRRLPPDERRDLIVSAASRVFAERPYDEVSTSELAQACGISRGLLSHYFPTKRDLYLAVIGRLLGAPRLPTPAFVEGATAEDRIEEAVHEWVVMVSRSRETWLAASGFLGASRDGEIERLLNEYVESMTDQICEIAGLHAVREDPAVRIALHGYSAYATVVTRRWLTGAEVTREQAEGLLSGALVTLVRQTIPRVLA</sequence>
<dbReference type="SUPFAM" id="SSF46689">
    <property type="entry name" value="Homeodomain-like"/>
    <property type="match status" value="1"/>
</dbReference>
<comment type="caution">
    <text evidence="5">The sequence shown here is derived from an EMBL/GenBank/DDBJ whole genome shotgun (WGS) entry which is preliminary data.</text>
</comment>
<evidence type="ECO:0000256" key="2">
    <source>
        <dbReference type="PROSITE-ProRule" id="PRU00335"/>
    </source>
</evidence>
<dbReference type="InterPro" id="IPR001647">
    <property type="entry name" value="HTH_TetR"/>
</dbReference>
<dbReference type="InterPro" id="IPR009057">
    <property type="entry name" value="Homeodomain-like_sf"/>
</dbReference>
<reference evidence="5 6" key="1">
    <citation type="submission" date="2019-09" db="EMBL/GenBank/DDBJ databases">
        <title>Mumia zhuanghuii sp. nov. isolated from the intestinal contents of plateau pika (Ochotona curzoniae) in the Qinghai-Tibet plateau of China.</title>
        <authorList>
            <person name="Tian Z."/>
        </authorList>
    </citation>
    <scope>NUCLEOTIDE SEQUENCE [LARGE SCALE GENOMIC DNA]</scope>
    <source>
        <strain evidence="6">350</strain>
    </source>
</reference>
<dbReference type="InterPro" id="IPR050109">
    <property type="entry name" value="HTH-type_TetR-like_transc_reg"/>
</dbReference>
<keyword evidence="1 2" id="KW-0238">DNA-binding</keyword>
<name>A0A5Q6RJD4_9ACTN</name>
<feature type="compositionally biased region" description="Basic and acidic residues" evidence="3">
    <location>
        <begin position="36"/>
        <end position="45"/>
    </location>
</feature>
<feature type="DNA-binding region" description="H-T-H motif" evidence="2">
    <location>
        <begin position="67"/>
        <end position="86"/>
    </location>
</feature>
<organism evidence="5 6">
    <name type="scientific">Mumia zhuanghuii</name>
    <dbReference type="NCBI Taxonomy" id="2585211"/>
    <lineage>
        <taxon>Bacteria</taxon>
        <taxon>Bacillati</taxon>
        <taxon>Actinomycetota</taxon>
        <taxon>Actinomycetes</taxon>
        <taxon>Propionibacteriales</taxon>
        <taxon>Nocardioidaceae</taxon>
        <taxon>Mumia</taxon>
    </lineage>
</organism>
<proteinExistence type="predicted"/>
<feature type="region of interest" description="Disordered" evidence="3">
    <location>
        <begin position="1"/>
        <end position="45"/>
    </location>
</feature>
<dbReference type="OrthoDB" id="8479950at2"/>
<dbReference type="AlphaFoldDB" id="A0A5Q6RJD4"/>
<dbReference type="PROSITE" id="PS50977">
    <property type="entry name" value="HTH_TETR_2"/>
    <property type="match status" value="1"/>
</dbReference>
<evidence type="ECO:0000259" key="4">
    <source>
        <dbReference type="PROSITE" id="PS50977"/>
    </source>
</evidence>
<dbReference type="GO" id="GO:0003700">
    <property type="term" value="F:DNA-binding transcription factor activity"/>
    <property type="evidence" value="ECO:0007669"/>
    <property type="project" value="TreeGrafter"/>
</dbReference>
<evidence type="ECO:0000313" key="5">
    <source>
        <dbReference type="EMBL" id="KAA1418185.1"/>
    </source>
</evidence>
<dbReference type="GO" id="GO:0000976">
    <property type="term" value="F:transcription cis-regulatory region binding"/>
    <property type="evidence" value="ECO:0007669"/>
    <property type="project" value="TreeGrafter"/>
</dbReference>
<dbReference type="EMBL" id="VDFQ02000007">
    <property type="protein sequence ID" value="KAA1418185.1"/>
    <property type="molecule type" value="Genomic_DNA"/>
</dbReference>
<dbReference type="Proteomes" id="UP000307768">
    <property type="component" value="Unassembled WGS sequence"/>
</dbReference>
<dbReference type="Gene3D" id="1.10.357.10">
    <property type="entry name" value="Tetracycline Repressor, domain 2"/>
    <property type="match status" value="1"/>
</dbReference>
<protein>
    <submittedName>
        <fullName evidence="5">TetR/AcrR family transcriptional regulator</fullName>
    </submittedName>
</protein>
<feature type="domain" description="HTH tetR-type" evidence="4">
    <location>
        <begin position="44"/>
        <end position="104"/>
    </location>
</feature>
<dbReference type="PRINTS" id="PR00455">
    <property type="entry name" value="HTHTETR"/>
</dbReference>
<dbReference type="PANTHER" id="PTHR30055">
    <property type="entry name" value="HTH-TYPE TRANSCRIPTIONAL REGULATOR RUTR"/>
    <property type="match status" value="1"/>
</dbReference>